<feature type="domain" description="PIPK" evidence="2">
    <location>
        <begin position="1"/>
        <end position="199"/>
    </location>
</feature>
<evidence type="ECO:0000313" key="4">
    <source>
        <dbReference type="Proteomes" id="UP000023152"/>
    </source>
</evidence>
<dbReference type="InterPro" id="IPR002498">
    <property type="entry name" value="PInositol-4-P-4/5-kinase_core"/>
</dbReference>
<dbReference type="Gene3D" id="3.30.810.10">
    <property type="entry name" value="2-Layer Sandwich"/>
    <property type="match status" value="1"/>
</dbReference>
<keyword evidence="1" id="KW-0808">Transferase</keyword>
<dbReference type="SMART" id="SM00330">
    <property type="entry name" value="PIPKc"/>
    <property type="match status" value="1"/>
</dbReference>
<dbReference type="Proteomes" id="UP000023152">
    <property type="component" value="Unassembled WGS sequence"/>
</dbReference>
<dbReference type="GO" id="GO:0046854">
    <property type="term" value="P:phosphatidylinositol phosphate biosynthetic process"/>
    <property type="evidence" value="ECO:0007669"/>
    <property type="project" value="TreeGrafter"/>
</dbReference>
<dbReference type="GO" id="GO:0005524">
    <property type="term" value="F:ATP binding"/>
    <property type="evidence" value="ECO:0007669"/>
    <property type="project" value="UniProtKB-UniRule"/>
</dbReference>
<dbReference type="InterPro" id="IPR027483">
    <property type="entry name" value="PInositol-4-P-4/5-kinase_C_sf"/>
</dbReference>
<organism evidence="3 4">
    <name type="scientific">Reticulomyxa filosa</name>
    <dbReference type="NCBI Taxonomy" id="46433"/>
    <lineage>
        <taxon>Eukaryota</taxon>
        <taxon>Sar</taxon>
        <taxon>Rhizaria</taxon>
        <taxon>Retaria</taxon>
        <taxon>Foraminifera</taxon>
        <taxon>Monothalamids</taxon>
        <taxon>Reticulomyxidae</taxon>
        <taxon>Reticulomyxa</taxon>
    </lineage>
</organism>
<evidence type="ECO:0000259" key="2">
    <source>
        <dbReference type="PROSITE" id="PS51455"/>
    </source>
</evidence>
<gene>
    <name evidence="3" type="ORF">RFI_16433</name>
</gene>
<dbReference type="PROSITE" id="PS51455">
    <property type="entry name" value="PIPK"/>
    <property type="match status" value="1"/>
</dbReference>
<accession>X6N4D9</accession>
<feature type="non-terminal residue" evidence="3">
    <location>
        <position position="1"/>
    </location>
</feature>
<dbReference type="Gene3D" id="3.30.800.10">
    <property type="entry name" value="Phosphatidylinositol Phosphate Kinase II Beta"/>
    <property type="match status" value="1"/>
</dbReference>
<sequence>LCGSFNLLEFISNSKSGQFFFYSHDGQFLIKSMTRSESLFLRKILPPYYHYVQGQPNTLITRFYGMYRVKVPGRKEIYFVVMGSVFHSTLEIHKIYDLKGSTHGRRATEKDREQAVPVLKDVDFEEDRQLFRIGKKQAKLFKDQLRKDVEVACAYFYFLFCFPPPPPSFPSLPFPSFQKQKKKVLMQNSLTKNEHYVYT</sequence>
<dbReference type="InterPro" id="IPR027484">
    <property type="entry name" value="PInositol-4-P-5-kinase_N"/>
</dbReference>
<dbReference type="PANTHER" id="PTHR23086:SF8">
    <property type="entry name" value="PHOSPHATIDYLINOSITOL 5-PHOSPHATE 4-KINASE, ISOFORM A"/>
    <property type="match status" value="1"/>
</dbReference>
<dbReference type="CDD" id="cd00139">
    <property type="entry name" value="PIPKc"/>
    <property type="match status" value="1"/>
</dbReference>
<name>X6N4D9_RETFI</name>
<dbReference type="OrthoDB" id="20783at2759"/>
<reference evidence="3 4" key="1">
    <citation type="journal article" date="2013" name="Curr. Biol.">
        <title>The Genome of the Foraminiferan Reticulomyxa filosa.</title>
        <authorList>
            <person name="Glockner G."/>
            <person name="Hulsmann N."/>
            <person name="Schleicher M."/>
            <person name="Noegel A.A."/>
            <person name="Eichinger L."/>
            <person name="Gallinger C."/>
            <person name="Pawlowski J."/>
            <person name="Sierra R."/>
            <person name="Euteneuer U."/>
            <person name="Pillet L."/>
            <person name="Moustafa A."/>
            <person name="Platzer M."/>
            <person name="Groth M."/>
            <person name="Szafranski K."/>
            <person name="Schliwa M."/>
        </authorList>
    </citation>
    <scope>NUCLEOTIDE SEQUENCE [LARGE SCALE GENOMIC DNA]</scope>
</reference>
<dbReference type="PANTHER" id="PTHR23086">
    <property type="entry name" value="PHOSPHATIDYLINOSITOL-4-PHOSPHATE 5-KINASE"/>
    <property type="match status" value="1"/>
</dbReference>
<dbReference type="GO" id="GO:0005886">
    <property type="term" value="C:plasma membrane"/>
    <property type="evidence" value="ECO:0007669"/>
    <property type="project" value="TreeGrafter"/>
</dbReference>
<dbReference type="GO" id="GO:0016308">
    <property type="term" value="F:1-phosphatidylinositol-4-phosphate 5-kinase activity"/>
    <property type="evidence" value="ECO:0007669"/>
    <property type="project" value="TreeGrafter"/>
</dbReference>
<keyword evidence="1 3" id="KW-0418">Kinase</keyword>
<protein>
    <submittedName>
        <fullName evidence="3">Phosphatidylinositol-4-phosphate 5-Kinase</fullName>
    </submittedName>
</protein>
<dbReference type="AlphaFoldDB" id="X6N4D9"/>
<comment type="caution">
    <text evidence="3">The sequence shown here is derived from an EMBL/GenBank/DDBJ whole genome shotgun (WGS) entry which is preliminary data.</text>
</comment>
<evidence type="ECO:0000256" key="1">
    <source>
        <dbReference type="PROSITE-ProRule" id="PRU00781"/>
    </source>
</evidence>
<keyword evidence="1" id="KW-0067">ATP-binding</keyword>
<keyword evidence="1" id="KW-0547">Nucleotide-binding</keyword>
<proteinExistence type="predicted"/>
<keyword evidence="4" id="KW-1185">Reference proteome</keyword>
<evidence type="ECO:0000313" key="3">
    <source>
        <dbReference type="EMBL" id="ETO20783.1"/>
    </source>
</evidence>
<dbReference type="SUPFAM" id="SSF56104">
    <property type="entry name" value="SAICAR synthase-like"/>
    <property type="match status" value="1"/>
</dbReference>
<dbReference type="InterPro" id="IPR023610">
    <property type="entry name" value="PInositol-4/5-P-5/4-kinase"/>
</dbReference>
<dbReference type="Pfam" id="PF01504">
    <property type="entry name" value="PIP5K"/>
    <property type="match status" value="1"/>
</dbReference>
<dbReference type="EMBL" id="ASPP01012267">
    <property type="protein sequence ID" value="ETO20783.1"/>
    <property type="molecule type" value="Genomic_DNA"/>
</dbReference>